<gene>
    <name evidence="9" type="ORF">BHS09_11740</name>
</gene>
<evidence type="ECO:0000256" key="8">
    <source>
        <dbReference type="SAM" id="SignalP"/>
    </source>
</evidence>
<dbReference type="InterPro" id="IPR022781">
    <property type="entry name" value="Flagellar_biosynth_FliO"/>
</dbReference>
<keyword evidence="2" id="KW-1003">Cell membrane</keyword>
<dbReference type="Proteomes" id="UP000320179">
    <property type="component" value="Chromosome"/>
</dbReference>
<evidence type="ECO:0000256" key="5">
    <source>
        <dbReference type="ARBA" id="ARBA00023136"/>
    </source>
</evidence>
<protein>
    <recommendedName>
        <fullName evidence="11">Flagellar biosynthesis protein FliO</fullName>
    </recommendedName>
</protein>
<accession>A0AAE6KRT5</accession>
<evidence type="ECO:0000313" key="9">
    <source>
        <dbReference type="EMBL" id="QDE67598.1"/>
    </source>
</evidence>
<feature type="region of interest" description="Disordered" evidence="6">
    <location>
        <begin position="89"/>
        <end position="109"/>
    </location>
</feature>
<keyword evidence="8" id="KW-0732">Signal</keyword>
<feature type="compositionally biased region" description="Low complexity" evidence="6">
    <location>
        <begin position="48"/>
        <end position="66"/>
    </location>
</feature>
<dbReference type="EMBL" id="CP017174">
    <property type="protein sequence ID" value="QDE67598.1"/>
    <property type="molecule type" value="Genomic_DNA"/>
</dbReference>
<evidence type="ECO:0008006" key="11">
    <source>
        <dbReference type="Google" id="ProtNLM"/>
    </source>
</evidence>
<name>A0AAE6KRT5_MYXXA</name>
<feature type="transmembrane region" description="Helical" evidence="7">
    <location>
        <begin position="115"/>
        <end position="137"/>
    </location>
</feature>
<keyword evidence="5 7" id="KW-0472">Membrane</keyword>
<feature type="region of interest" description="Disordered" evidence="6">
    <location>
        <begin position="48"/>
        <end position="71"/>
    </location>
</feature>
<reference evidence="9 10" key="1">
    <citation type="journal article" date="2019" name="Science">
        <title>Social genes are selection hotspots in kin groups of a soil microbe.</title>
        <authorList>
            <person name="Wielgoss S."/>
            <person name="Wolfensberger R."/>
            <person name="Sun L."/>
            <person name="Fiegna F."/>
            <person name="Velicer G.J."/>
        </authorList>
    </citation>
    <scope>NUCLEOTIDE SEQUENCE [LARGE SCALE GENOMIC DNA]</scope>
    <source>
        <strain evidence="9 10">MC3.5.9c15</strain>
    </source>
</reference>
<sequence>MAVLRPPLMRLLLGAALVFAPPAAMAQAPSTSAPAAATVNPVVPPAALAQPPAPAVASPATPAPAAEKADPKADVELLEADRALDAELSARESAKAARSGAGGDTLSESEETDSLGWTLVRTLLVLGVVVASIYLTLNVGLRKLMGLQGAAAGRQPLVSVVERLPLDQRRSLFVVKAADEYLLLGGGEGGLQLLSKLDVEAVERIRAQRPQTNAVPLSPFLQKLLSRRSGGPPSQPPGS</sequence>
<evidence type="ECO:0000313" key="10">
    <source>
        <dbReference type="Proteomes" id="UP000320179"/>
    </source>
</evidence>
<keyword evidence="3 7" id="KW-0812">Transmembrane</keyword>
<dbReference type="GO" id="GO:0016020">
    <property type="term" value="C:membrane"/>
    <property type="evidence" value="ECO:0007669"/>
    <property type="project" value="InterPro"/>
</dbReference>
<dbReference type="GO" id="GO:0044781">
    <property type="term" value="P:bacterial-type flagellum organization"/>
    <property type="evidence" value="ECO:0007669"/>
    <property type="project" value="InterPro"/>
</dbReference>
<comment type="subcellular location">
    <subcellularLocation>
        <location evidence="1">Cell membrane</location>
    </subcellularLocation>
</comment>
<evidence type="ECO:0000256" key="4">
    <source>
        <dbReference type="ARBA" id="ARBA00022989"/>
    </source>
</evidence>
<evidence type="ECO:0000256" key="6">
    <source>
        <dbReference type="SAM" id="MobiDB-lite"/>
    </source>
</evidence>
<evidence type="ECO:0000256" key="7">
    <source>
        <dbReference type="SAM" id="Phobius"/>
    </source>
</evidence>
<proteinExistence type="predicted"/>
<feature type="chain" id="PRO_5041950767" description="Flagellar biosynthesis protein FliO" evidence="8">
    <location>
        <begin position="27"/>
        <end position="239"/>
    </location>
</feature>
<dbReference type="AlphaFoldDB" id="A0AAE6KRT5"/>
<keyword evidence="4 7" id="KW-1133">Transmembrane helix</keyword>
<evidence type="ECO:0000256" key="3">
    <source>
        <dbReference type="ARBA" id="ARBA00022692"/>
    </source>
</evidence>
<evidence type="ECO:0000256" key="2">
    <source>
        <dbReference type="ARBA" id="ARBA00022475"/>
    </source>
</evidence>
<organism evidence="9 10">
    <name type="scientific">Myxococcus xanthus</name>
    <dbReference type="NCBI Taxonomy" id="34"/>
    <lineage>
        <taxon>Bacteria</taxon>
        <taxon>Pseudomonadati</taxon>
        <taxon>Myxococcota</taxon>
        <taxon>Myxococcia</taxon>
        <taxon>Myxococcales</taxon>
        <taxon>Cystobacterineae</taxon>
        <taxon>Myxococcaceae</taxon>
        <taxon>Myxococcus</taxon>
    </lineage>
</organism>
<feature type="signal peptide" evidence="8">
    <location>
        <begin position="1"/>
        <end position="26"/>
    </location>
</feature>
<evidence type="ECO:0000256" key="1">
    <source>
        <dbReference type="ARBA" id="ARBA00004236"/>
    </source>
</evidence>
<dbReference type="Pfam" id="PF04347">
    <property type="entry name" value="FliO"/>
    <property type="match status" value="1"/>
</dbReference>